<dbReference type="PANTHER" id="PTHR44858:SF1">
    <property type="entry name" value="UDP-N-ACETYLGLUCOSAMINE--PEPTIDE N-ACETYLGLUCOSAMINYLTRANSFERASE SPINDLY-RELATED"/>
    <property type="match status" value="1"/>
</dbReference>
<evidence type="ECO:0000256" key="2">
    <source>
        <dbReference type="ARBA" id="ARBA00022803"/>
    </source>
</evidence>
<sequence length="458" mass="50188">MISTTFHGTRKYARHEPLRRIVGWLGTAGFSLGASVGLSVSSDAANPGQPVVARVEMRFATEDEVVDIISKGDLLTVVEDRGEDYVIVTHEGTRGAVDKVNAVELAESTDIYTELIEEFPDEGRYHTLRASAWWALGKQKEAMDDFNAAIKKGYEEAHAYSSRGLFYAAQGDHDAAIRDYDKALQIDPEDVTPMINRAAVHMAQSEFVKAIEDYSAALEVRQDNAALLRQRAIAHKAAGKLDDAIADFDRIVDMNPKDVAAVMGRGYIRFQQREFAAAASDFSAALELDDQDPVAWNNRGYNRYQLGKSAAALKDYNQAIKLAPNYALAHQNRAWLLATADDESLRDGEAAIESAEKACEINAYGNIGDLSALAAALASVGRFEDAVGWQEKVVELAPEDVKTFAERMLNRYRNEKPYAADPVAAEKSEKEAAEAKANAEAEKKNAAALEEAMKKSSE</sequence>
<comment type="caution">
    <text evidence="6">The sequence shown here is derived from an EMBL/GenBank/DDBJ whole genome shotgun (WGS) entry which is preliminary data.</text>
</comment>
<dbReference type="GO" id="GO:0046813">
    <property type="term" value="P:receptor-mediated virion attachment to host cell"/>
    <property type="evidence" value="ECO:0007669"/>
    <property type="project" value="TreeGrafter"/>
</dbReference>
<dbReference type="Proteomes" id="UP000316213">
    <property type="component" value="Unassembled WGS sequence"/>
</dbReference>
<dbReference type="PROSITE" id="PS50293">
    <property type="entry name" value="TPR_REGION"/>
    <property type="match status" value="1"/>
</dbReference>
<keyword evidence="5" id="KW-0472">Membrane</keyword>
<keyword evidence="5" id="KW-0812">Transmembrane</keyword>
<feature type="repeat" description="TPR" evidence="3">
    <location>
        <begin position="293"/>
        <end position="326"/>
    </location>
</feature>
<dbReference type="Pfam" id="PF00515">
    <property type="entry name" value="TPR_1"/>
    <property type="match status" value="2"/>
</dbReference>
<dbReference type="PANTHER" id="PTHR44858">
    <property type="entry name" value="TETRATRICOPEPTIDE REPEAT PROTEIN 6"/>
    <property type="match status" value="1"/>
</dbReference>
<evidence type="ECO:0000256" key="5">
    <source>
        <dbReference type="SAM" id="Phobius"/>
    </source>
</evidence>
<gene>
    <name evidence="6" type="ORF">Pla100_07830</name>
</gene>
<feature type="repeat" description="TPR" evidence="3">
    <location>
        <begin position="157"/>
        <end position="190"/>
    </location>
</feature>
<evidence type="ECO:0000256" key="4">
    <source>
        <dbReference type="SAM" id="MobiDB-lite"/>
    </source>
</evidence>
<dbReference type="Gene3D" id="1.25.40.10">
    <property type="entry name" value="Tetratricopeptide repeat domain"/>
    <property type="match status" value="3"/>
</dbReference>
<accession>A0A5C6AW54</accession>
<dbReference type="RefSeq" id="WP_146576283.1">
    <property type="nucleotide sequence ID" value="NZ_SJPM01000001.1"/>
</dbReference>
<keyword evidence="7" id="KW-1185">Reference proteome</keyword>
<dbReference type="SUPFAM" id="SSF48452">
    <property type="entry name" value="TPR-like"/>
    <property type="match status" value="1"/>
</dbReference>
<evidence type="ECO:0000256" key="1">
    <source>
        <dbReference type="ARBA" id="ARBA00022737"/>
    </source>
</evidence>
<dbReference type="InterPro" id="IPR011990">
    <property type="entry name" value="TPR-like_helical_dom_sf"/>
</dbReference>
<dbReference type="AlphaFoldDB" id="A0A5C6AW54"/>
<keyword evidence="5" id="KW-1133">Transmembrane helix</keyword>
<dbReference type="GO" id="GO:0009279">
    <property type="term" value="C:cell outer membrane"/>
    <property type="evidence" value="ECO:0007669"/>
    <property type="project" value="TreeGrafter"/>
</dbReference>
<keyword evidence="6" id="KW-0449">Lipoprotein</keyword>
<feature type="repeat" description="TPR" evidence="3">
    <location>
        <begin position="225"/>
        <end position="258"/>
    </location>
</feature>
<dbReference type="PROSITE" id="PS50005">
    <property type="entry name" value="TPR"/>
    <property type="match status" value="3"/>
</dbReference>
<feature type="transmembrane region" description="Helical" evidence="5">
    <location>
        <begin position="21"/>
        <end position="40"/>
    </location>
</feature>
<organism evidence="6 7">
    <name type="scientific">Neorhodopirellula pilleata</name>
    <dbReference type="NCBI Taxonomy" id="2714738"/>
    <lineage>
        <taxon>Bacteria</taxon>
        <taxon>Pseudomonadati</taxon>
        <taxon>Planctomycetota</taxon>
        <taxon>Planctomycetia</taxon>
        <taxon>Pirellulales</taxon>
        <taxon>Pirellulaceae</taxon>
        <taxon>Neorhodopirellula</taxon>
    </lineage>
</organism>
<dbReference type="Pfam" id="PF13432">
    <property type="entry name" value="TPR_16"/>
    <property type="match status" value="2"/>
</dbReference>
<protein>
    <submittedName>
        <fullName evidence="6">Lipoprotein NlpI</fullName>
    </submittedName>
</protein>
<proteinExistence type="predicted"/>
<dbReference type="EMBL" id="SJPM01000001">
    <property type="protein sequence ID" value="TWU03848.1"/>
    <property type="molecule type" value="Genomic_DNA"/>
</dbReference>
<reference evidence="6 7" key="1">
    <citation type="submission" date="2019-02" db="EMBL/GenBank/DDBJ databases">
        <title>Deep-cultivation of Planctomycetes and their phenomic and genomic characterization uncovers novel biology.</title>
        <authorList>
            <person name="Wiegand S."/>
            <person name="Jogler M."/>
            <person name="Boedeker C."/>
            <person name="Pinto D."/>
            <person name="Vollmers J."/>
            <person name="Rivas-Marin E."/>
            <person name="Kohn T."/>
            <person name="Peeters S.H."/>
            <person name="Heuer A."/>
            <person name="Rast P."/>
            <person name="Oberbeckmann S."/>
            <person name="Bunk B."/>
            <person name="Jeske O."/>
            <person name="Meyerdierks A."/>
            <person name="Storesund J.E."/>
            <person name="Kallscheuer N."/>
            <person name="Luecker S."/>
            <person name="Lage O.M."/>
            <person name="Pohl T."/>
            <person name="Merkel B.J."/>
            <person name="Hornburger P."/>
            <person name="Mueller R.-W."/>
            <person name="Bruemmer F."/>
            <person name="Labrenz M."/>
            <person name="Spormann A.M."/>
            <person name="Op Den Camp H."/>
            <person name="Overmann J."/>
            <person name="Amann R."/>
            <person name="Jetten M.S.M."/>
            <person name="Mascher T."/>
            <person name="Medema M.H."/>
            <person name="Devos D.P."/>
            <person name="Kaster A.-K."/>
            <person name="Ovreas L."/>
            <person name="Rohde M."/>
            <person name="Galperin M.Y."/>
            <person name="Jogler C."/>
        </authorList>
    </citation>
    <scope>NUCLEOTIDE SEQUENCE [LARGE SCALE GENOMIC DNA]</scope>
    <source>
        <strain evidence="6 7">Pla100</strain>
    </source>
</reference>
<evidence type="ECO:0000313" key="7">
    <source>
        <dbReference type="Proteomes" id="UP000316213"/>
    </source>
</evidence>
<dbReference type="SMART" id="SM00028">
    <property type="entry name" value="TPR"/>
    <property type="match status" value="7"/>
</dbReference>
<name>A0A5C6AW54_9BACT</name>
<keyword evidence="1" id="KW-0677">Repeat</keyword>
<evidence type="ECO:0000313" key="6">
    <source>
        <dbReference type="EMBL" id="TWU03848.1"/>
    </source>
</evidence>
<feature type="region of interest" description="Disordered" evidence="4">
    <location>
        <begin position="416"/>
        <end position="458"/>
    </location>
</feature>
<keyword evidence="2 3" id="KW-0802">TPR repeat</keyword>
<dbReference type="InterPro" id="IPR019734">
    <property type="entry name" value="TPR_rpt"/>
</dbReference>
<evidence type="ECO:0000256" key="3">
    <source>
        <dbReference type="PROSITE-ProRule" id="PRU00339"/>
    </source>
</evidence>
<dbReference type="OrthoDB" id="229305at2"/>
<dbReference type="InterPro" id="IPR050498">
    <property type="entry name" value="Ycf3"/>
</dbReference>